<dbReference type="OrthoDB" id="9903984at2"/>
<dbReference type="STRING" id="156889.Mmc1_0745"/>
<accession>A0L5M3</accession>
<proteinExistence type="predicted"/>
<evidence type="ECO:0000313" key="1">
    <source>
        <dbReference type="EMBL" id="ABK43266.1"/>
    </source>
</evidence>
<keyword evidence="2" id="KW-1185">Reference proteome</keyword>
<dbReference type="Pfam" id="PF14334">
    <property type="entry name" value="DUF4390"/>
    <property type="match status" value="1"/>
</dbReference>
<dbReference type="InterPro" id="IPR025500">
    <property type="entry name" value="DUF4390"/>
</dbReference>
<dbReference type="Proteomes" id="UP000002586">
    <property type="component" value="Chromosome"/>
</dbReference>
<reference evidence="1 2" key="2">
    <citation type="journal article" date="2012" name="Int. J. Syst. Evol. Microbiol.">
        <title>Magnetococcus marinus gen. nov., sp. nov., a marine, magnetotactic bacterium that represents a novel lineage (Magnetococcaceae fam. nov.; Magnetococcales ord. nov.) at the base of the Alphaproteobacteria.</title>
        <authorList>
            <person name="Bazylinski D.A."/>
            <person name="Williams T.J."/>
            <person name="Lefevre C.T."/>
            <person name="Berg R.J."/>
            <person name="Zhang C.L."/>
            <person name="Bowser S.S."/>
            <person name="Dean A.J."/>
            <person name="Beveridge T.J."/>
        </authorList>
    </citation>
    <scope>NUCLEOTIDE SEQUENCE [LARGE SCALE GENOMIC DNA]</scope>
    <source>
        <strain evidence="2">ATCC BAA-1437 / JCM 17883 / MC-1</strain>
    </source>
</reference>
<dbReference type="RefSeq" id="WP_011712426.1">
    <property type="nucleotide sequence ID" value="NC_008576.1"/>
</dbReference>
<organism evidence="1 2">
    <name type="scientific">Magnetococcus marinus (strain ATCC BAA-1437 / JCM 17883 / MC-1)</name>
    <dbReference type="NCBI Taxonomy" id="156889"/>
    <lineage>
        <taxon>Bacteria</taxon>
        <taxon>Pseudomonadati</taxon>
        <taxon>Pseudomonadota</taxon>
        <taxon>Magnetococcia</taxon>
        <taxon>Magnetococcales</taxon>
        <taxon>Magnetococcaceae</taxon>
        <taxon>Magnetococcus</taxon>
    </lineage>
</organism>
<dbReference type="AlphaFoldDB" id="A0L5M3"/>
<sequence precursor="true">MPKHGMLSQRTIQRYRPLFVRGGTLLVLLLPLLWLSACSDRPVEERMMVIESVEAVVRGDTLYARAKLSKEYQNTLKARLNSGQPVLVSYHFTLTRHNRWLPDHTFARGQVIRKLRYHLITQRYEMEDVTKQHISYTQEPSEALNFLCQPRYVPLTQSGSLGGILVASKAGQLSDFILHSRFERHRQGMSRMFRVLFRLLTFWEPLTYDKFAEYQLQ</sequence>
<protein>
    <submittedName>
        <fullName evidence="1">Uncharacterized protein</fullName>
    </submittedName>
</protein>
<dbReference type="EMBL" id="CP000471">
    <property type="protein sequence ID" value="ABK43266.1"/>
    <property type="molecule type" value="Genomic_DNA"/>
</dbReference>
<reference evidence="2" key="1">
    <citation type="journal article" date="2009" name="Appl. Environ. Microbiol.">
        <title>Complete genome sequence of the chemolithoautotrophic marine magnetotactic coccus strain MC-1.</title>
        <authorList>
            <person name="Schubbe S."/>
            <person name="Williams T.J."/>
            <person name="Xie G."/>
            <person name="Kiss H.E."/>
            <person name="Brettin T.S."/>
            <person name="Martinez D."/>
            <person name="Ross C.A."/>
            <person name="Schuler D."/>
            <person name="Cox B.L."/>
            <person name="Nealson K.H."/>
            <person name="Bazylinski D.A."/>
        </authorList>
    </citation>
    <scope>NUCLEOTIDE SEQUENCE [LARGE SCALE GENOMIC DNA]</scope>
    <source>
        <strain evidence="2">ATCC BAA-1437 / JCM 17883 / MC-1</strain>
    </source>
</reference>
<name>A0L5M3_MAGMM</name>
<evidence type="ECO:0000313" key="2">
    <source>
        <dbReference type="Proteomes" id="UP000002586"/>
    </source>
</evidence>
<dbReference type="HOGENOM" id="CLU_1271022_0_0_5"/>
<gene>
    <name evidence="1" type="ordered locus">Mmc1_0745</name>
</gene>
<dbReference type="KEGG" id="mgm:Mmc1_0745"/>